<accession>A0A9P6DXW8</accession>
<feature type="transmembrane region" description="Helical" evidence="7">
    <location>
        <begin position="366"/>
        <end position="388"/>
    </location>
</feature>
<evidence type="ECO:0000313" key="10">
    <source>
        <dbReference type="Proteomes" id="UP000886523"/>
    </source>
</evidence>
<gene>
    <name evidence="9" type="ORF">BS47DRAFT_1413198</name>
</gene>
<dbReference type="InterPro" id="IPR011701">
    <property type="entry name" value="MFS"/>
</dbReference>
<evidence type="ECO:0000256" key="2">
    <source>
        <dbReference type="ARBA" id="ARBA00022448"/>
    </source>
</evidence>
<proteinExistence type="inferred from homology"/>
<dbReference type="Gene3D" id="1.20.1250.20">
    <property type="entry name" value="MFS general substrate transporter like domains"/>
    <property type="match status" value="1"/>
</dbReference>
<keyword evidence="3 7" id="KW-0812">Transmembrane</keyword>
<keyword evidence="2" id="KW-0813">Transport</keyword>
<feature type="transmembrane region" description="Helical" evidence="7">
    <location>
        <begin position="394"/>
        <end position="415"/>
    </location>
</feature>
<dbReference type="SUPFAM" id="SSF103473">
    <property type="entry name" value="MFS general substrate transporter"/>
    <property type="match status" value="1"/>
</dbReference>
<dbReference type="FunFam" id="1.20.1250.20:FF:000065">
    <property type="entry name" value="Putative MFS pantothenate transporter"/>
    <property type="match status" value="1"/>
</dbReference>
<dbReference type="EMBL" id="MU128921">
    <property type="protein sequence ID" value="KAF9518901.1"/>
    <property type="molecule type" value="Genomic_DNA"/>
</dbReference>
<dbReference type="AlphaFoldDB" id="A0A9P6DXW8"/>
<feature type="transmembrane region" description="Helical" evidence="7">
    <location>
        <begin position="146"/>
        <end position="168"/>
    </location>
</feature>
<evidence type="ECO:0000256" key="5">
    <source>
        <dbReference type="ARBA" id="ARBA00023136"/>
    </source>
</evidence>
<protein>
    <recommendedName>
        <fullName evidence="8">Major facilitator superfamily (MFS) profile domain-containing protein</fullName>
    </recommendedName>
</protein>
<evidence type="ECO:0000256" key="4">
    <source>
        <dbReference type="ARBA" id="ARBA00022989"/>
    </source>
</evidence>
<feature type="transmembrane region" description="Helical" evidence="7">
    <location>
        <begin position="336"/>
        <end position="354"/>
    </location>
</feature>
<keyword evidence="4 7" id="KW-1133">Transmembrane helix</keyword>
<dbReference type="PANTHER" id="PTHR43791:SF39">
    <property type="entry name" value="TRANSPORTER LIZ1_SEO1, PUTATIVE (AFU_ORTHOLOGUE AFUA_3G00980)-RELATED"/>
    <property type="match status" value="1"/>
</dbReference>
<sequence length="420" mass="48024">MSTVVAGLAYAQTVPDDVRHKPDSRARWRARYLWDTLDKDPKERWFLFKLDAILLTLASLGYFVKNLDQTNLTNAYVSGMKEQLRMNGNEYNTAISIWTVGYIIGQVPSNLLLTRVSPRIWIPFLEFCWALFTLGSYRIQNVQQLYVMRFFVGLFDGMQYIVGSWYRADEQVKTTLGKRAVIFHTAGSMGQLFSGFLQSATYDHLNGVHGLAGWRWLMIICFFISFPISVANLVFLPDMPWKAKPNWMFTEEKLKLANTRLKKEGRAPAQRISLAKVMLKFTVNGNAVTQHVWVLPWLYVYWNNSVNLYNIMIFWLKAFNKPGKPPAYTVSQINLYPLPSLGVNIITAWIMAWISDGPLNGRRWPILAFASTWNGCIAIGLLAAPLYTHRATRFVLYYLAGLSIGISGAVLLVVWGRVMF</sequence>
<evidence type="ECO:0000256" key="7">
    <source>
        <dbReference type="SAM" id="Phobius"/>
    </source>
</evidence>
<feature type="transmembrane region" description="Helical" evidence="7">
    <location>
        <begin position="120"/>
        <end position="140"/>
    </location>
</feature>
<evidence type="ECO:0000256" key="1">
    <source>
        <dbReference type="ARBA" id="ARBA00004141"/>
    </source>
</evidence>
<evidence type="ECO:0000256" key="3">
    <source>
        <dbReference type="ARBA" id="ARBA00022692"/>
    </source>
</evidence>
<dbReference type="PANTHER" id="PTHR43791">
    <property type="entry name" value="PERMEASE-RELATED"/>
    <property type="match status" value="1"/>
</dbReference>
<organism evidence="9 10">
    <name type="scientific">Hydnum rufescens UP504</name>
    <dbReference type="NCBI Taxonomy" id="1448309"/>
    <lineage>
        <taxon>Eukaryota</taxon>
        <taxon>Fungi</taxon>
        <taxon>Dikarya</taxon>
        <taxon>Basidiomycota</taxon>
        <taxon>Agaricomycotina</taxon>
        <taxon>Agaricomycetes</taxon>
        <taxon>Cantharellales</taxon>
        <taxon>Hydnaceae</taxon>
        <taxon>Hydnum</taxon>
    </lineage>
</organism>
<comment type="caution">
    <text evidence="9">The sequence shown here is derived from an EMBL/GenBank/DDBJ whole genome shotgun (WGS) entry which is preliminary data.</text>
</comment>
<reference evidence="9" key="1">
    <citation type="journal article" date="2020" name="Nat. Commun.">
        <title>Large-scale genome sequencing of mycorrhizal fungi provides insights into the early evolution of symbiotic traits.</title>
        <authorList>
            <person name="Miyauchi S."/>
            <person name="Kiss E."/>
            <person name="Kuo A."/>
            <person name="Drula E."/>
            <person name="Kohler A."/>
            <person name="Sanchez-Garcia M."/>
            <person name="Morin E."/>
            <person name="Andreopoulos B."/>
            <person name="Barry K.W."/>
            <person name="Bonito G."/>
            <person name="Buee M."/>
            <person name="Carver A."/>
            <person name="Chen C."/>
            <person name="Cichocki N."/>
            <person name="Clum A."/>
            <person name="Culley D."/>
            <person name="Crous P.W."/>
            <person name="Fauchery L."/>
            <person name="Girlanda M."/>
            <person name="Hayes R.D."/>
            <person name="Keri Z."/>
            <person name="LaButti K."/>
            <person name="Lipzen A."/>
            <person name="Lombard V."/>
            <person name="Magnuson J."/>
            <person name="Maillard F."/>
            <person name="Murat C."/>
            <person name="Nolan M."/>
            <person name="Ohm R.A."/>
            <person name="Pangilinan J."/>
            <person name="Pereira M.F."/>
            <person name="Perotto S."/>
            <person name="Peter M."/>
            <person name="Pfister S."/>
            <person name="Riley R."/>
            <person name="Sitrit Y."/>
            <person name="Stielow J.B."/>
            <person name="Szollosi G."/>
            <person name="Zifcakova L."/>
            <person name="Stursova M."/>
            <person name="Spatafora J.W."/>
            <person name="Tedersoo L."/>
            <person name="Vaario L.M."/>
            <person name="Yamada A."/>
            <person name="Yan M."/>
            <person name="Wang P."/>
            <person name="Xu J."/>
            <person name="Bruns T."/>
            <person name="Baldrian P."/>
            <person name="Vilgalys R."/>
            <person name="Dunand C."/>
            <person name="Henrissat B."/>
            <person name="Grigoriev I.V."/>
            <person name="Hibbett D."/>
            <person name="Nagy L.G."/>
            <person name="Martin F.M."/>
        </authorList>
    </citation>
    <scope>NUCLEOTIDE SEQUENCE</scope>
    <source>
        <strain evidence="9">UP504</strain>
    </source>
</reference>
<feature type="transmembrane region" description="Helical" evidence="7">
    <location>
        <begin position="46"/>
        <end position="64"/>
    </location>
</feature>
<dbReference type="GO" id="GO:0016020">
    <property type="term" value="C:membrane"/>
    <property type="evidence" value="ECO:0007669"/>
    <property type="project" value="UniProtKB-SubCell"/>
</dbReference>
<keyword evidence="5 7" id="KW-0472">Membrane</keyword>
<dbReference type="Pfam" id="PF07690">
    <property type="entry name" value="MFS_1"/>
    <property type="match status" value="1"/>
</dbReference>
<keyword evidence="10" id="KW-1185">Reference proteome</keyword>
<name>A0A9P6DXW8_9AGAM</name>
<comment type="subcellular location">
    <subcellularLocation>
        <location evidence="1">Membrane</location>
        <topology evidence="1">Multi-pass membrane protein</topology>
    </subcellularLocation>
</comment>
<evidence type="ECO:0000259" key="8">
    <source>
        <dbReference type="PROSITE" id="PS50850"/>
    </source>
</evidence>
<feature type="transmembrane region" description="Helical" evidence="7">
    <location>
        <begin position="214"/>
        <end position="236"/>
    </location>
</feature>
<evidence type="ECO:0000313" key="9">
    <source>
        <dbReference type="EMBL" id="KAF9518901.1"/>
    </source>
</evidence>
<feature type="transmembrane region" description="Helical" evidence="7">
    <location>
        <begin position="95"/>
        <end position="113"/>
    </location>
</feature>
<dbReference type="InterPro" id="IPR036259">
    <property type="entry name" value="MFS_trans_sf"/>
</dbReference>
<feature type="domain" description="Major facilitator superfamily (MFS) profile" evidence="8">
    <location>
        <begin position="54"/>
        <end position="420"/>
    </location>
</feature>
<evidence type="ECO:0000256" key="6">
    <source>
        <dbReference type="ARBA" id="ARBA00037968"/>
    </source>
</evidence>
<dbReference type="GO" id="GO:0022857">
    <property type="term" value="F:transmembrane transporter activity"/>
    <property type="evidence" value="ECO:0007669"/>
    <property type="project" value="InterPro"/>
</dbReference>
<feature type="transmembrane region" description="Helical" evidence="7">
    <location>
        <begin position="180"/>
        <end position="202"/>
    </location>
</feature>
<dbReference type="OrthoDB" id="3639251at2759"/>
<dbReference type="Proteomes" id="UP000886523">
    <property type="component" value="Unassembled WGS sequence"/>
</dbReference>
<dbReference type="PROSITE" id="PS50850">
    <property type="entry name" value="MFS"/>
    <property type="match status" value="1"/>
</dbReference>
<comment type="similarity">
    <text evidence="6">Belongs to the major facilitator superfamily. Allantoate permease family.</text>
</comment>
<dbReference type="InterPro" id="IPR020846">
    <property type="entry name" value="MFS_dom"/>
</dbReference>